<keyword evidence="5" id="KW-0804">Transcription</keyword>
<accession>A0AAV7ETH5</accession>
<feature type="region of interest" description="Disordered" evidence="6">
    <location>
        <begin position="233"/>
        <end position="296"/>
    </location>
</feature>
<feature type="domain" description="Zinc finger PHD-type" evidence="7">
    <location>
        <begin position="397"/>
        <end position="444"/>
    </location>
</feature>
<evidence type="ECO:0000256" key="3">
    <source>
        <dbReference type="ARBA" id="ARBA00022833"/>
    </source>
</evidence>
<dbReference type="Pfam" id="PF23121">
    <property type="entry name" value="SPOC_AIPP2"/>
    <property type="match status" value="1"/>
</dbReference>
<dbReference type="InterPro" id="IPR056280">
    <property type="entry name" value="AIPP2-like_SPOC"/>
</dbReference>
<feature type="compositionally biased region" description="Polar residues" evidence="6">
    <location>
        <begin position="373"/>
        <end position="386"/>
    </location>
</feature>
<dbReference type="SUPFAM" id="SSF57903">
    <property type="entry name" value="FYVE/PHD zinc finger"/>
    <property type="match status" value="1"/>
</dbReference>
<dbReference type="Gene3D" id="3.30.40.10">
    <property type="entry name" value="Zinc/RING finger domain, C3HC4 (zinc finger)"/>
    <property type="match status" value="1"/>
</dbReference>
<feature type="compositionally biased region" description="Polar residues" evidence="6">
    <location>
        <begin position="128"/>
        <end position="155"/>
    </location>
</feature>
<sequence length="1381" mass="150442">MTKRKERTLKELYHTTRKITQPEITPVLRGCFRIQGPMDEADRENSGNKGSVSGDIRPYKAPVGDFFHMRPESGTCNVCAAPCSSCMHVNSTSSVMESKIEDECSNEICGEKENSGFQSKACHDRQATASETSNLMSASSSHDSFSENAESNATVKTRDTFEDAEAVPQLSKGGDLGEGQNGRSSGVSFQGGGHVSTCKQSPSVLGQRSMSRKYDQKGLDCHGDNLSCVTGARDSVTSSGKEDPGISSETPLLCSNSDHNEMHLSKFRNGDSKELVESQREPSESSMELAESSLVGQASSGANVKKFVLPATDDSKSNVSKSTSSVGALMKIHPFLETESGDSDNVPPKVTESLRVHNQTADNSSLYGETKTQKPSSHLVSDSEPSGSDVLEDDVKVCDICGDAGREELLAICSRCSDGAEHTYCMRIMMDRVPEGDWLCEGCKLKEDSENEKSAKHESDDVSGKNESASSSKLQSSSGQGQLSGPALNPKDKVPPKLSKLPKLDMKPQEAEGGRSKSIMSPVSSKRQSDNMEVSSKPKRQAVDTIVGSNGKRTCLTRESSFKNSDAGKLKPVLIQPSNINHLQDASLSIAAFSPSSTRTGTRLLSPKGTLSMSNSFSSINSKPKVKQVSDDFTQKQKLTKELGVIDAKKEGINRTFNKSLSFRSTSSGRSNANESKAKVQQTSNISRAEVFRGLKIAKEKQPVEGRNTSKYERPMVYSAPTTPNNQSFPKPDSVVTGVSKGLEPAISGGSGEEKKLLSSYGLSNSEEQKPYHVGCKEDGKSKDISSLIGSRQAISAGNKVVRCLKCNESGHSAQFCTSNNHRASPLKAPAARNSREGLQKSSKWKDVVQVAFSKDAKLKTINKLPDKFDERPGPRTDIDSEAATCKDQSCSSSSCLRNFSSIESAHPSKEADRTLSISHECKPAMASSVIPEHDFIWQGGFEVQRSGRCPEFFNGLQAHLSCVASAKVPGVVNRFPSKVLVEEVPRLNSWPVQFQREGATEDNIAVYFFAKDLDCYERCYKKLVDNMIKNDLALRGHFNGVDLLIFPSNQLPEKAHCWNRLFYLWAVFRERTENGAEPHRSSQKLVQGDGLGVDHRLGEQGSMVGGGGGSANGTNKEKIWEQENRVDNGRHADIGVQKDPVKKEDYSLDFKVNRKRPYSDCLDAVSEASVETSMASQSQIFNGKADFDQVDGEKEHKKLKSYSELPFRDGSQIDGFSCRTGSDNNSLKVEEGDHLCGVPLFPETMRATERSFFPVNFGPVKDNKLESTSWNMISAKVEEPIEPDLPNLELALGGEKKSTKKEVLPLFLQLIDEKRSNSRALEPPVDDGVDEASTGLSLSLAFPGPEKKPTVKTVAKTEQLLPESRHVNTSLLLFGGFTDT</sequence>
<proteinExistence type="predicted"/>
<evidence type="ECO:0000313" key="8">
    <source>
        <dbReference type="EMBL" id="KAG9452138.1"/>
    </source>
</evidence>
<dbReference type="SMART" id="SM00249">
    <property type="entry name" value="PHD"/>
    <property type="match status" value="1"/>
</dbReference>
<feature type="compositionally biased region" description="Polar residues" evidence="6">
    <location>
        <begin position="518"/>
        <end position="534"/>
    </location>
</feature>
<dbReference type="Proteomes" id="UP000825729">
    <property type="component" value="Unassembled WGS sequence"/>
</dbReference>
<dbReference type="InterPro" id="IPR049914">
    <property type="entry name" value="PHD1-3/5-6"/>
</dbReference>
<keyword evidence="2" id="KW-0863">Zinc-finger</keyword>
<evidence type="ECO:0000256" key="2">
    <source>
        <dbReference type="ARBA" id="ARBA00022771"/>
    </source>
</evidence>
<feature type="compositionally biased region" description="Low complexity" evidence="6">
    <location>
        <begin position="468"/>
        <end position="488"/>
    </location>
</feature>
<dbReference type="GO" id="GO:0034244">
    <property type="term" value="P:negative regulation of transcription elongation by RNA polymerase II"/>
    <property type="evidence" value="ECO:0007669"/>
    <property type="project" value="InterPro"/>
</dbReference>
<evidence type="ECO:0000256" key="1">
    <source>
        <dbReference type="ARBA" id="ARBA00022723"/>
    </source>
</evidence>
<evidence type="ECO:0000256" key="4">
    <source>
        <dbReference type="ARBA" id="ARBA00023015"/>
    </source>
</evidence>
<feature type="compositionally biased region" description="Basic and acidic residues" evidence="6">
    <location>
        <begin position="449"/>
        <end position="464"/>
    </location>
</feature>
<keyword evidence="3" id="KW-0862">Zinc</keyword>
<feature type="compositionally biased region" description="Polar residues" evidence="6">
    <location>
        <begin position="247"/>
        <end position="257"/>
    </location>
</feature>
<dbReference type="InterPro" id="IPR011011">
    <property type="entry name" value="Znf_FYVE_PHD"/>
</dbReference>
<keyword evidence="1" id="KW-0479">Metal-binding</keyword>
<reference evidence="8 9" key="1">
    <citation type="submission" date="2021-07" db="EMBL/GenBank/DDBJ databases">
        <title>The Aristolochia fimbriata genome: insights into angiosperm evolution, floral development and chemical biosynthesis.</title>
        <authorList>
            <person name="Jiao Y."/>
        </authorList>
    </citation>
    <scope>NUCLEOTIDE SEQUENCE [LARGE SCALE GENOMIC DNA]</scope>
    <source>
        <strain evidence="8">IBCAS-2021</strain>
        <tissue evidence="8">Leaf</tissue>
    </source>
</reference>
<protein>
    <recommendedName>
        <fullName evidence="7">Zinc finger PHD-type domain-containing protein</fullName>
    </recommendedName>
</protein>
<feature type="compositionally biased region" description="Basic and acidic residues" evidence="6">
    <location>
        <begin position="502"/>
        <end position="515"/>
    </location>
</feature>
<dbReference type="PANTHER" id="PTHR33304:SF9">
    <property type="entry name" value="RING_FYVE_PHD ZINC FINGER SUPERFAMILY PROTEIN"/>
    <property type="match status" value="1"/>
</dbReference>
<evidence type="ECO:0000256" key="6">
    <source>
        <dbReference type="SAM" id="MobiDB-lite"/>
    </source>
</evidence>
<feature type="compositionally biased region" description="Low complexity" evidence="6">
    <location>
        <begin position="284"/>
        <end position="293"/>
    </location>
</feature>
<dbReference type="GO" id="GO:0008270">
    <property type="term" value="F:zinc ion binding"/>
    <property type="evidence" value="ECO:0007669"/>
    <property type="project" value="UniProtKB-KW"/>
</dbReference>
<dbReference type="PANTHER" id="PTHR33304">
    <property type="match status" value="1"/>
</dbReference>
<feature type="region of interest" description="Disordered" evidence="6">
    <location>
        <begin position="662"/>
        <end position="684"/>
    </location>
</feature>
<dbReference type="InterPro" id="IPR001965">
    <property type="entry name" value="Znf_PHD"/>
</dbReference>
<dbReference type="EMBL" id="JAINDJ010000003">
    <property type="protein sequence ID" value="KAG9452138.1"/>
    <property type="molecule type" value="Genomic_DNA"/>
</dbReference>
<feature type="region of interest" description="Disordered" evidence="6">
    <location>
        <begin position="359"/>
        <end position="389"/>
    </location>
</feature>
<dbReference type="GO" id="GO:0140566">
    <property type="term" value="F:histone reader activity"/>
    <property type="evidence" value="ECO:0007669"/>
    <property type="project" value="InterPro"/>
</dbReference>
<keyword evidence="9" id="KW-1185">Reference proteome</keyword>
<comment type="caution">
    <text evidence="8">The sequence shown here is derived from an EMBL/GenBank/DDBJ whole genome shotgun (WGS) entry which is preliminary data.</text>
</comment>
<keyword evidence="4" id="KW-0805">Transcription regulation</keyword>
<gene>
    <name evidence="8" type="ORF">H6P81_005042</name>
</gene>
<evidence type="ECO:0000313" key="9">
    <source>
        <dbReference type="Proteomes" id="UP000825729"/>
    </source>
</evidence>
<feature type="compositionally biased region" description="Basic and acidic residues" evidence="6">
    <location>
        <begin position="258"/>
        <end position="283"/>
    </location>
</feature>
<name>A0AAV7ETH5_ARIFI</name>
<evidence type="ECO:0000256" key="5">
    <source>
        <dbReference type="ARBA" id="ARBA00023163"/>
    </source>
</evidence>
<evidence type="ECO:0000259" key="7">
    <source>
        <dbReference type="SMART" id="SM00249"/>
    </source>
</evidence>
<feature type="compositionally biased region" description="Polar residues" evidence="6">
    <location>
        <begin position="672"/>
        <end position="684"/>
    </location>
</feature>
<feature type="region of interest" description="Disordered" evidence="6">
    <location>
        <begin position="128"/>
        <end position="211"/>
    </location>
</feature>
<organism evidence="8 9">
    <name type="scientific">Aristolochia fimbriata</name>
    <name type="common">White veined hardy Dutchman's pipe vine</name>
    <dbReference type="NCBI Taxonomy" id="158543"/>
    <lineage>
        <taxon>Eukaryota</taxon>
        <taxon>Viridiplantae</taxon>
        <taxon>Streptophyta</taxon>
        <taxon>Embryophyta</taxon>
        <taxon>Tracheophyta</taxon>
        <taxon>Spermatophyta</taxon>
        <taxon>Magnoliopsida</taxon>
        <taxon>Magnoliidae</taxon>
        <taxon>Piperales</taxon>
        <taxon>Aristolochiaceae</taxon>
        <taxon>Aristolochia</taxon>
    </lineage>
</organism>
<feature type="region of interest" description="Disordered" evidence="6">
    <location>
        <begin position="449"/>
        <end position="550"/>
    </location>
</feature>
<feature type="compositionally biased region" description="Low complexity" evidence="6">
    <location>
        <begin position="662"/>
        <end position="671"/>
    </location>
</feature>
<dbReference type="InterPro" id="IPR013083">
    <property type="entry name" value="Znf_RING/FYVE/PHD"/>
</dbReference>
<feature type="compositionally biased region" description="Polar residues" evidence="6">
    <location>
        <begin position="197"/>
        <end position="209"/>
    </location>
</feature>